<dbReference type="EMBL" id="PP179318">
    <property type="protein sequence ID" value="XAI70164.1"/>
    <property type="molecule type" value="Genomic_DNA"/>
</dbReference>
<proteinExistence type="predicted"/>
<protein>
    <submittedName>
        <fullName evidence="1">DNA processing protein</fullName>
    </submittedName>
</protein>
<name>A0AAU6W0Q8_9CAUD</name>
<sequence>MKAYVGAGSSDTPTDVLHMMAQIAGVMSSKGITLRCSEQSEADKAFLKGAKGRSYIFVPCGRIDETLDQEDAVYNPYSPWAIESDIDPASSDATFARSLDPKFLMMSKSEKQWDVVANSLIYGLDRVSKAKMLIVWSQPNDHVCRYIEKAVKASVPVYNLAQVKHRELIQSWIDRA</sequence>
<accession>A0AAU6W0Q8</accession>
<organism evidence="1">
    <name type="scientific">Pseudomonas phage Nican01</name>
    <dbReference type="NCBI Taxonomy" id="3138540"/>
    <lineage>
        <taxon>Viruses</taxon>
        <taxon>Duplodnaviria</taxon>
        <taxon>Heunggongvirae</taxon>
        <taxon>Uroviricota</taxon>
        <taxon>Caudoviricetes</taxon>
        <taxon>Nickievirus</taxon>
    </lineage>
</organism>
<gene>
    <name evidence="1" type="ORF">Nican01_00151</name>
</gene>
<evidence type="ECO:0000313" key="1">
    <source>
        <dbReference type="EMBL" id="XAI70164.1"/>
    </source>
</evidence>
<reference evidence="1" key="1">
    <citation type="journal article" date="2024" name="J. Gen. Virol.">
        <title>Novel phages of Pseudomonas syringae unveil numerous potential auxiliary metabolic genes.</title>
        <authorList>
            <person name="Feltin C."/>
            <person name="Garneau J.R."/>
            <person name="Morris C.E."/>
            <person name="Berard A."/>
            <person name="Torres-Barcelo C."/>
        </authorList>
    </citation>
    <scope>NUCLEOTIDE SEQUENCE</scope>
</reference>